<feature type="region of interest" description="Disordered" evidence="1">
    <location>
        <begin position="623"/>
        <end position="803"/>
    </location>
</feature>
<feature type="region of interest" description="Disordered" evidence="1">
    <location>
        <begin position="835"/>
        <end position="971"/>
    </location>
</feature>
<feature type="compositionally biased region" description="Low complexity" evidence="1">
    <location>
        <begin position="627"/>
        <end position="644"/>
    </location>
</feature>
<keyword evidence="2" id="KW-1185">Reference proteome</keyword>
<feature type="compositionally biased region" description="Polar residues" evidence="1">
    <location>
        <begin position="850"/>
        <end position="868"/>
    </location>
</feature>
<feature type="region of interest" description="Disordered" evidence="1">
    <location>
        <begin position="247"/>
        <end position="269"/>
    </location>
</feature>
<feature type="compositionally biased region" description="Low complexity" evidence="1">
    <location>
        <begin position="192"/>
        <end position="205"/>
    </location>
</feature>
<feature type="compositionally biased region" description="Pro residues" evidence="1">
    <location>
        <begin position="929"/>
        <end position="943"/>
    </location>
</feature>
<gene>
    <name evidence="3" type="primary">LOC113796315</name>
</gene>
<feature type="region of interest" description="Disordered" evidence="1">
    <location>
        <begin position="78"/>
        <end position="140"/>
    </location>
</feature>
<feature type="compositionally biased region" description="Pro residues" evidence="1">
    <location>
        <begin position="872"/>
        <end position="894"/>
    </location>
</feature>
<feature type="compositionally biased region" description="Polar residues" evidence="1">
    <location>
        <begin position="506"/>
        <end position="532"/>
    </location>
</feature>
<feature type="region of interest" description="Disordered" evidence="1">
    <location>
        <begin position="495"/>
        <end position="540"/>
    </location>
</feature>
<accession>A0A6P6YA68</accession>
<feature type="region of interest" description="Disordered" evidence="1">
    <location>
        <begin position="439"/>
        <end position="459"/>
    </location>
</feature>
<evidence type="ECO:0000313" key="2">
    <source>
        <dbReference type="Proteomes" id="UP000515146"/>
    </source>
</evidence>
<proteinExistence type="predicted"/>
<feature type="compositionally biased region" description="Acidic residues" evidence="1">
    <location>
        <begin position="747"/>
        <end position="771"/>
    </location>
</feature>
<dbReference type="OrthoDB" id="10630778at2759"/>
<reference evidence="3" key="1">
    <citation type="submission" date="2025-08" db="UniProtKB">
        <authorList>
            <consortium name="RefSeq"/>
        </authorList>
    </citation>
    <scope>IDENTIFICATION</scope>
    <source>
        <strain evidence="3">Airmid</strain>
    </source>
</reference>
<feature type="region of interest" description="Disordered" evidence="1">
    <location>
        <begin position="171"/>
        <end position="234"/>
    </location>
</feature>
<feature type="compositionally biased region" description="Basic residues" evidence="1">
    <location>
        <begin position="676"/>
        <end position="689"/>
    </location>
</feature>
<feature type="compositionally biased region" description="Low complexity" evidence="1">
    <location>
        <begin position="7"/>
        <end position="18"/>
    </location>
</feature>
<feature type="compositionally biased region" description="Acidic residues" evidence="1">
    <location>
        <begin position="704"/>
        <end position="738"/>
    </location>
</feature>
<sequence length="1159" mass="132163">MINGNDKNQQQQQQWSTKSKSHSHHQRLKSPVIKIASDDNNDGGGGAGQGIELKNYFDSNVGTYDRNKAYEYLFTMMNEDDGDQPRRPPNQSSKDFFETPKPKIAAITTTTTTQSPSFSTSISGHQRSRTSTTTNPQRKTTDIYRIRRPPSSQQSDKLINNEPFVPYTTSIPIKSTSTSSSIDSLDRTVDYNNNNKFTNQKQTSNNEDDGDKFYYSTPFTTTISNNQQQPQKDIPTENYILYPKGSLNQKYQPQPQQPSSSPRPPASYDNQIAEIDQNQLTQLLEYYRQNDDRNQHKQKSIIATTTEKSLPLTLPPQQPQYPRQPPTSSPIHRQNKQNLIDSINWNDDRPVTSIPTKTAIIESTANYPIQQQQQRNYISNSQPIPTTTSTPDNSIYTVITPTRKDFDFSITPQTKSNRDQISILPPISNINVQNVADQRYSQPVSTQSQSNEQIRTTTISSTPRKILDLTTENLNLNDRKPITLTGFDWDSIFQNNNNNNNNNANQWKPRQNQSYSSPNQQHWNQRQSLTQIQPPPTNTFFDRDYRQNVTNVRPNDHYTPSPLNVVRILPKASIENIPLPPFNEYDVPEIPKQHQDYIVKVERIPLTNLDDLRNNPIALLDSDEKTTTTLSPTSTTTTQLSQQLRRPPKNQKPKTLPKLQEKMKNRNKNLIQNRNKNVKQTKKERTKSRRLQEVSTSTTVAPVDDADEDSSSNDNNDSEENTSDDQEREMESTTEQEESTTSTTEAPETESNEDDTPSSFEENDDDEDNETEPSTTTTTTTTTTAPPPTTSKPSMMMPPYPPYPMPPMMPPFMFGPGMPYPPPPPPPLHMAYGPFSMPMFMPPSPYGSPQQMAYRQPNYSAKQPQPNVAQRPGPPYQTPSPPTSQPYQQPPPPQSYQYPHTSYRPMQYTYPPPPQQQSTAQQQSQRPYPSTPLPPMQYPPTQPSPIAYAQPKPLHSYPAPTPHMYPQSMRNYAKPSPIAHQYRQPYAPMTNSYPKPNRPVEINKSIVINADPGYSSYYKRQDSRNQEFENAPKLGVSLNVAEPKYPSYPQSHPVAPYPAPNPSMMAHHNRQQYPPNSNQPMMYPPVHYPSEPDSKPKNVLASFKDNLKKMLPKLRLHSGDPYPPEMDIYYKQMNGTYNPVDPMEQFWTNINRSDGHKTN</sequence>
<evidence type="ECO:0000256" key="1">
    <source>
        <dbReference type="SAM" id="MobiDB-lite"/>
    </source>
</evidence>
<feature type="compositionally biased region" description="Low complexity" evidence="1">
    <location>
        <begin position="916"/>
        <end position="928"/>
    </location>
</feature>
<dbReference type="Proteomes" id="UP000515146">
    <property type="component" value="Unplaced"/>
</dbReference>
<feature type="compositionally biased region" description="Polar residues" evidence="1">
    <location>
        <begin position="114"/>
        <end position="138"/>
    </location>
</feature>
<feature type="compositionally biased region" description="Pro residues" evidence="1">
    <location>
        <begin position="785"/>
        <end position="803"/>
    </location>
</feature>
<feature type="compositionally biased region" description="Low complexity" evidence="1">
    <location>
        <begin position="773"/>
        <end position="784"/>
    </location>
</feature>
<dbReference type="RefSeq" id="XP_027202358.1">
    <property type="nucleotide sequence ID" value="XM_027346557.1"/>
</dbReference>
<feature type="compositionally biased region" description="Low complexity" evidence="1">
    <location>
        <begin position="171"/>
        <end position="183"/>
    </location>
</feature>
<feature type="compositionally biased region" description="Low complexity" evidence="1">
    <location>
        <begin position="895"/>
        <end position="909"/>
    </location>
</feature>
<name>A0A6P6YA68_DERPT</name>
<dbReference type="AlphaFoldDB" id="A0A6P6YA68"/>
<dbReference type="PRINTS" id="PR01217">
    <property type="entry name" value="PRICHEXTENSN"/>
</dbReference>
<feature type="compositionally biased region" description="Basic residues" evidence="1">
    <location>
        <begin position="19"/>
        <end position="28"/>
    </location>
</feature>
<organism evidence="2 3">
    <name type="scientific">Dermatophagoides pteronyssinus</name>
    <name type="common">European house dust mite</name>
    <dbReference type="NCBI Taxonomy" id="6956"/>
    <lineage>
        <taxon>Eukaryota</taxon>
        <taxon>Metazoa</taxon>
        <taxon>Ecdysozoa</taxon>
        <taxon>Arthropoda</taxon>
        <taxon>Chelicerata</taxon>
        <taxon>Arachnida</taxon>
        <taxon>Acari</taxon>
        <taxon>Acariformes</taxon>
        <taxon>Sarcoptiformes</taxon>
        <taxon>Astigmata</taxon>
        <taxon>Psoroptidia</taxon>
        <taxon>Analgoidea</taxon>
        <taxon>Pyroglyphidae</taxon>
        <taxon>Dermatophagoidinae</taxon>
        <taxon>Dermatophagoides</taxon>
    </lineage>
</organism>
<evidence type="ECO:0000313" key="3">
    <source>
        <dbReference type="RefSeq" id="XP_027202358.1"/>
    </source>
</evidence>
<feature type="region of interest" description="Disordered" evidence="1">
    <location>
        <begin position="1"/>
        <end position="57"/>
    </location>
</feature>
<dbReference type="KEGG" id="dpte:113796315"/>
<feature type="compositionally biased region" description="Pro residues" evidence="1">
    <location>
        <begin position="313"/>
        <end position="328"/>
    </location>
</feature>
<feature type="compositionally biased region" description="Low complexity" evidence="1">
    <location>
        <begin position="102"/>
        <end position="113"/>
    </location>
</feature>
<protein>
    <submittedName>
        <fullName evidence="3">Mediator of RNA polymerase II transcription subunit 13-like isoform X1</fullName>
    </submittedName>
</protein>
<feature type="compositionally biased region" description="Low complexity" evidence="1">
    <location>
        <begin position="495"/>
        <end position="505"/>
    </location>
</feature>
<feature type="region of interest" description="Disordered" evidence="1">
    <location>
        <begin position="305"/>
        <end position="333"/>
    </location>
</feature>
<feature type="compositionally biased region" description="Polar residues" evidence="1">
    <location>
        <begin position="217"/>
        <end position="231"/>
    </location>
</feature>